<evidence type="ECO:0000313" key="6">
    <source>
        <dbReference type="EMBL" id="VDN28806.1"/>
    </source>
</evidence>
<evidence type="ECO:0000256" key="2">
    <source>
        <dbReference type="ARBA" id="ARBA00022692"/>
    </source>
</evidence>
<dbReference type="GO" id="GO:0061513">
    <property type="term" value="F:glucose 6-phosphate:phosphate antiporter activity"/>
    <property type="evidence" value="ECO:0007669"/>
    <property type="project" value="TreeGrafter"/>
</dbReference>
<protein>
    <recommendedName>
        <fullName evidence="8">Major facilitator superfamily (MFS) profile domain-containing protein</fullName>
    </recommendedName>
</protein>
<keyword evidence="2 5" id="KW-0812">Transmembrane</keyword>
<evidence type="ECO:0000256" key="5">
    <source>
        <dbReference type="SAM" id="Phobius"/>
    </source>
</evidence>
<dbReference type="Proteomes" id="UP000271889">
    <property type="component" value="Unassembled WGS sequence"/>
</dbReference>
<keyword evidence="7" id="KW-1185">Reference proteome</keyword>
<dbReference type="OrthoDB" id="5840375at2759"/>
<dbReference type="GO" id="GO:0005789">
    <property type="term" value="C:endoplasmic reticulum membrane"/>
    <property type="evidence" value="ECO:0007669"/>
    <property type="project" value="TreeGrafter"/>
</dbReference>
<feature type="transmembrane region" description="Helical" evidence="5">
    <location>
        <begin position="47"/>
        <end position="70"/>
    </location>
</feature>
<dbReference type="AlphaFoldDB" id="A0A3P7QDP7"/>
<reference evidence="6 7" key="1">
    <citation type="submission" date="2018-11" db="EMBL/GenBank/DDBJ databases">
        <authorList>
            <consortium name="Pathogen Informatics"/>
        </authorList>
    </citation>
    <scope>NUCLEOTIDE SEQUENCE [LARGE SCALE GENOMIC DNA]</scope>
</reference>
<dbReference type="Gene3D" id="1.20.1250.20">
    <property type="entry name" value="MFS general substrate transporter like domains"/>
    <property type="match status" value="2"/>
</dbReference>
<organism evidence="6 7">
    <name type="scientific">Cylicostephanus goldi</name>
    <name type="common">Nematode worm</name>
    <dbReference type="NCBI Taxonomy" id="71465"/>
    <lineage>
        <taxon>Eukaryota</taxon>
        <taxon>Metazoa</taxon>
        <taxon>Ecdysozoa</taxon>
        <taxon>Nematoda</taxon>
        <taxon>Chromadorea</taxon>
        <taxon>Rhabditida</taxon>
        <taxon>Rhabditina</taxon>
        <taxon>Rhabditomorpha</taxon>
        <taxon>Strongyloidea</taxon>
        <taxon>Strongylidae</taxon>
        <taxon>Cylicostephanus</taxon>
    </lineage>
</organism>
<evidence type="ECO:0000256" key="1">
    <source>
        <dbReference type="ARBA" id="ARBA00004127"/>
    </source>
</evidence>
<name>A0A3P7QDP7_CYLGO</name>
<comment type="subcellular location">
    <subcellularLocation>
        <location evidence="1">Endomembrane system</location>
        <topology evidence="1">Multi-pass membrane protein</topology>
    </subcellularLocation>
</comment>
<evidence type="ECO:0000313" key="7">
    <source>
        <dbReference type="Proteomes" id="UP000271889"/>
    </source>
</evidence>
<feature type="transmembrane region" description="Helical" evidence="5">
    <location>
        <begin position="90"/>
        <end position="108"/>
    </location>
</feature>
<dbReference type="SUPFAM" id="SSF103473">
    <property type="entry name" value="MFS general substrate transporter"/>
    <property type="match status" value="1"/>
</dbReference>
<gene>
    <name evidence="6" type="ORF">CGOC_LOCUS11063</name>
</gene>
<dbReference type="InterPro" id="IPR051337">
    <property type="entry name" value="OPA_Antiporter"/>
</dbReference>
<dbReference type="InterPro" id="IPR036259">
    <property type="entry name" value="MFS_trans_sf"/>
</dbReference>
<accession>A0A3P7QDP7</accession>
<feature type="transmembrane region" description="Helical" evidence="5">
    <location>
        <begin position="168"/>
        <end position="189"/>
    </location>
</feature>
<proteinExistence type="predicted"/>
<sequence>MILGYVSSFYHVLFALAWVGALQGASWVPATKLLAKWYTDGSYGKMFSILGCGSTTAGFATLIYSIVIYLCLRGDDVTPLTANKGKSSNILTFIWSPVIWSVAVNYLFTMEVRTICETWIPLYINENGIDLATFQVLYEIGGILGNIGSGALLDHLCLRISVDSARRIVGLGSTTLLLLTAAYSIKYLVRFSIRIF</sequence>
<dbReference type="GO" id="GO:0035435">
    <property type="term" value="P:phosphate ion transmembrane transport"/>
    <property type="evidence" value="ECO:0007669"/>
    <property type="project" value="TreeGrafter"/>
</dbReference>
<feature type="transmembrane region" description="Helical" evidence="5">
    <location>
        <begin position="12"/>
        <end position="35"/>
    </location>
</feature>
<dbReference type="PANTHER" id="PTHR43826:SF3">
    <property type="entry name" value="GLUCOSE-6-PHOSPHATE EXCHANGER SLC37A4"/>
    <property type="match status" value="1"/>
</dbReference>
<dbReference type="PANTHER" id="PTHR43826">
    <property type="entry name" value="GLUCOSE-6-PHOSPHATE EXCHANGER SLC37A4"/>
    <property type="match status" value="1"/>
</dbReference>
<evidence type="ECO:0000256" key="4">
    <source>
        <dbReference type="ARBA" id="ARBA00023136"/>
    </source>
</evidence>
<evidence type="ECO:0008006" key="8">
    <source>
        <dbReference type="Google" id="ProtNLM"/>
    </source>
</evidence>
<keyword evidence="4 5" id="KW-0472">Membrane</keyword>
<dbReference type="EMBL" id="UYRV01114277">
    <property type="protein sequence ID" value="VDN28806.1"/>
    <property type="molecule type" value="Genomic_DNA"/>
</dbReference>
<keyword evidence="3 5" id="KW-1133">Transmembrane helix</keyword>
<evidence type="ECO:0000256" key="3">
    <source>
        <dbReference type="ARBA" id="ARBA00022989"/>
    </source>
</evidence>